<protein>
    <recommendedName>
        <fullName evidence="4">FAD-binding domain-containing protein</fullName>
    </recommendedName>
</protein>
<accession>A0A8E2ETU1</accession>
<dbReference type="Gene3D" id="3.50.50.60">
    <property type="entry name" value="FAD/NAD(P)-binding domain"/>
    <property type="match status" value="1"/>
</dbReference>
<dbReference type="GO" id="GO:0071949">
    <property type="term" value="F:FAD binding"/>
    <property type="evidence" value="ECO:0007669"/>
    <property type="project" value="InterPro"/>
</dbReference>
<feature type="non-terminal residue" evidence="5">
    <location>
        <position position="1"/>
    </location>
</feature>
<dbReference type="Proteomes" id="UP000250140">
    <property type="component" value="Unassembled WGS sequence"/>
</dbReference>
<evidence type="ECO:0000256" key="2">
    <source>
        <dbReference type="ARBA" id="ARBA00022827"/>
    </source>
</evidence>
<dbReference type="InterPro" id="IPR036188">
    <property type="entry name" value="FAD/NAD-bd_sf"/>
</dbReference>
<keyword evidence="6" id="KW-1185">Reference proteome</keyword>
<sequence length="108" mass="12755">PYGVLGLNSRILDAKALSDALTMILNESKPLSLLDVYSDERRKVFQFFVDPTSTHNKLRVHTNDQDEAHQNNWYFQLMRNATKKVMMEQVKPYFDFWRTDMKKPTKSL</sequence>
<keyword evidence="2" id="KW-0274">FAD</keyword>
<dbReference type="OrthoDB" id="2096480at2759"/>
<evidence type="ECO:0000313" key="5">
    <source>
        <dbReference type="EMBL" id="OCL04466.1"/>
    </source>
</evidence>
<feature type="domain" description="FAD-binding" evidence="4">
    <location>
        <begin position="1"/>
        <end position="50"/>
    </location>
</feature>
<gene>
    <name evidence="5" type="ORF">AOQ84DRAFT_367488</name>
</gene>
<keyword evidence="3" id="KW-0560">Oxidoreductase</keyword>
<evidence type="ECO:0000313" key="6">
    <source>
        <dbReference type="Proteomes" id="UP000250140"/>
    </source>
</evidence>
<dbReference type="InterPro" id="IPR002938">
    <property type="entry name" value="FAD-bd"/>
</dbReference>
<dbReference type="AlphaFoldDB" id="A0A8E2ETU1"/>
<proteinExistence type="predicted"/>
<name>A0A8E2ETU1_9PEZI</name>
<organism evidence="5 6">
    <name type="scientific">Glonium stellatum</name>
    <dbReference type="NCBI Taxonomy" id="574774"/>
    <lineage>
        <taxon>Eukaryota</taxon>
        <taxon>Fungi</taxon>
        <taxon>Dikarya</taxon>
        <taxon>Ascomycota</taxon>
        <taxon>Pezizomycotina</taxon>
        <taxon>Dothideomycetes</taxon>
        <taxon>Pleosporomycetidae</taxon>
        <taxon>Gloniales</taxon>
        <taxon>Gloniaceae</taxon>
        <taxon>Glonium</taxon>
    </lineage>
</organism>
<dbReference type="EMBL" id="KV750500">
    <property type="protein sequence ID" value="OCL04466.1"/>
    <property type="molecule type" value="Genomic_DNA"/>
</dbReference>
<evidence type="ECO:0000256" key="3">
    <source>
        <dbReference type="ARBA" id="ARBA00023002"/>
    </source>
</evidence>
<evidence type="ECO:0000259" key="4">
    <source>
        <dbReference type="Pfam" id="PF01494"/>
    </source>
</evidence>
<dbReference type="GO" id="GO:0016491">
    <property type="term" value="F:oxidoreductase activity"/>
    <property type="evidence" value="ECO:0007669"/>
    <property type="project" value="UniProtKB-KW"/>
</dbReference>
<evidence type="ECO:0000256" key="1">
    <source>
        <dbReference type="ARBA" id="ARBA00022630"/>
    </source>
</evidence>
<keyword evidence="1" id="KW-0285">Flavoprotein</keyword>
<dbReference type="Pfam" id="PF01494">
    <property type="entry name" value="FAD_binding_3"/>
    <property type="match status" value="1"/>
</dbReference>
<reference evidence="5 6" key="1">
    <citation type="journal article" date="2016" name="Nat. Commun.">
        <title>Ectomycorrhizal ecology is imprinted in the genome of the dominant symbiotic fungus Cenococcum geophilum.</title>
        <authorList>
            <consortium name="DOE Joint Genome Institute"/>
            <person name="Peter M."/>
            <person name="Kohler A."/>
            <person name="Ohm R.A."/>
            <person name="Kuo A."/>
            <person name="Krutzmann J."/>
            <person name="Morin E."/>
            <person name="Arend M."/>
            <person name="Barry K.W."/>
            <person name="Binder M."/>
            <person name="Choi C."/>
            <person name="Clum A."/>
            <person name="Copeland A."/>
            <person name="Grisel N."/>
            <person name="Haridas S."/>
            <person name="Kipfer T."/>
            <person name="LaButti K."/>
            <person name="Lindquist E."/>
            <person name="Lipzen A."/>
            <person name="Maire R."/>
            <person name="Meier B."/>
            <person name="Mihaltcheva S."/>
            <person name="Molinier V."/>
            <person name="Murat C."/>
            <person name="Poggeler S."/>
            <person name="Quandt C.A."/>
            <person name="Sperisen C."/>
            <person name="Tritt A."/>
            <person name="Tisserant E."/>
            <person name="Crous P.W."/>
            <person name="Henrissat B."/>
            <person name="Nehls U."/>
            <person name="Egli S."/>
            <person name="Spatafora J.W."/>
            <person name="Grigoriev I.V."/>
            <person name="Martin F.M."/>
        </authorList>
    </citation>
    <scope>NUCLEOTIDE SEQUENCE [LARGE SCALE GENOMIC DNA]</scope>
    <source>
        <strain evidence="5 6">CBS 207.34</strain>
    </source>
</reference>